<accession>I8TMQ6</accession>
<keyword evidence="1" id="KW-0378">Hydrolase</keyword>
<feature type="domain" description="Alpha/beta hydrolase fold-3" evidence="2">
    <location>
        <begin position="79"/>
        <end position="210"/>
    </location>
</feature>
<reference evidence="3 4" key="1">
    <citation type="journal article" date="2012" name="Eukaryot. Cell">
        <title>Draft genome sequence of Aspergillus oryzae strain 3.042.</title>
        <authorList>
            <person name="Zhao G."/>
            <person name="Yao Y."/>
            <person name="Qi W."/>
            <person name="Wang C."/>
            <person name="Hou L."/>
            <person name="Zeng B."/>
            <person name="Cao X."/>
        </authorList>
    </citation>
    <scope>NUCLEOTIDE SEQUENCE [LARGE SCALE GENOMIC DNA]</scope>
    <source>
        <strain evidence="3 4">3.042</strain>
    </source>
</reference>
<dbReference type="InterPro" id="IPR029058">
    <property type="entry name" value="AB_hydrolase_fold"/>
</dbReference>
<comment type="caution">
    <text evidence="3">The sequence shown here is derived from an EMBL/GenBank/DDBJ whole genome shotgun (WGS) entry which is preliminary data.</text>
</comment>
<sequence length="271" mass="30296">MPLADVIQSFIAQFGNHWGPPVNAACEEYFESCHAALPEPLDPVYASQKNVKYGEHERHRLDVSKKILRVQHMIGILGTYRLLPEARFPDGMDDVTSALRWIKANIHEYGGNVNGVFAIGQSAGGGHLAMALFSGRLQQQNAMPTGVMLQSAALLYDLSQEQRRTSMIAYYATHDLDRILAQSALGLFNELVTAETMMPALFVTVAEFDFQECLQGNQKFVRAFSKRMKYLPTYQVLPGHNHVSYCLSIGLQGDEVGPRIVEWVRDCLCTE</sequence>
<protein>
    <recommendedName>
        <fullName evidence="2">Alpha/beta hydrolase fold-3 domain-containing protein</fullName>
    </recommendedName>
</protein>
<evidence type="ECO:0000256" key="1">
    <source>
        <dbReference type="ARBA" id="ARBA00022801"/>
    </source>
</evidence>
<evidence type="ECO:0000259" key="2">
    <source>
        <dbReference type="Pfam" id="PF07859"/>
    </source>
</evidence>
<dbReference type="HOGENOM" id="CLU_012494_8_0_1"/>
<dbReference type="OrthoDB" id="433474at2759"/>
<dbReference type="PANTHER" id="PTHR48081">
    <property type="entry name" value="AB HYDROLASE SUPERFAMILY PROTEIN C4A8.06C"/>
    <property type="match status" value="1"/>
</dbReference>
<gene>
    <name evidence="3" type="ORF">Ao3042_08546</name>
</gene>
<dbReference type="GO" id="GO:0016787">
    <property type="term" value="F:hydrolase activity"/>
    <property type="evidence" value="ECO:0007669"/>
    <property type="project" value="UniProtKB-KW"/>
</dbReference>
<dbReference type="SUPFAM" id="SSF53474">
    <property type="entry name" value="alpha/beta-Hydrolases"/>
    <property type="match status" value="1"/>
</dbReference>
<reference evidence="4" key="2">
    <citation type="submission" date="2012-06" db="EMBL/GenBank/DDBJ databases">
        <title>Comparative genomic analyses of Aspergillus oryzae 3.042 and A. oryzae RIB40 for soy-sauce fermentation.</title>
        <authorList>
            <person name="Zhao G."/>
            <person name="Hou L."/>
            <person name="Wang C."/>
            <person name="Cao X."/>
        </authorList>
    </citation>
    <scope>NUCLEOTIDE SEQUENCE [LARGE SCALE GENOMIC DNA]</scope>
    <source>
        <strain evidence="4">3.042</strain>
    </source>
</reference>
<dbReference type="Proteomes" id="UP000002812">
    <property type="component" value="Unassembled WGS sequence"/>
</dbReference>
<name>I8TMQ6_ASPO3</name>
<proteinExistence type="predicted"/>
<organism evidence="3 4">
    <name type="scientific">Aspergillus oryzae (strain 3.042)</name>
    <name type="common">Yellow koji mold</name>
    <dbReference type="NCBI Taxonomy" id="1160506"/>
    <lineage>
        <taxon>Eukaryota</taxon>
        <taxon>Fungi</taxon>
        <taxon>Dikarya</taxon>
        <taxon>Ascomycota</taxon>
        <taxon>Pezizomycotina</taxon>
        <taxon>Eurotiomycetes</taxon>
        <taxon>Eurotiomycetidae</taxon>
        <taxon>Eurotiales</taxon>
        <taxon>Aspergillaceae</taxon>
        <taxon>Aspergillus</taxon>
        <taxon>Aspergillus subgen. Circumdati</taxon>
    </lineage>
</organism>
<dbReference type="Gene3D" id="3.40.50.1820">
    <property type="entry name" value="alpha/beta hydrolase"/>
    <property type="match status" value="1"/>
</dbReference>
<dbReference type="InterPro" id="IPR050300">
    <property type="entry name" value="GDXG_lipolytic_enzyme"/>
</dbReference>
<dbReference type="Pfam" id="PF07859">
    <property type="entry name" value="Abhydrolase_3"/>
    <property type="match status" value="1"/>
</dbReference>
<dbReference type="EMBL" id="AKHY01000175">
    <property type="protein sequence ID" value="EIT75465.1"/>
    <property type="molecule type" value="Genomic_DNA"/>
</dbReference>
<dbReference type="InterPro" id="IPR013094">
    <property type="entry name" value="AB_hydrolase_3"/>
</dbReference>
<dbReference type="AlphaFoldDB" id="I8TMQ6"/>
<evidence type="ECO:0000313" key="4">
    <source>
        <dbReference type="Proteomes" id="UP000002812"/>
    </source>
</evidence>
<evidence type="ECO:0000313" key="3">
    <source>
        <dbReference type="EMBL" id="EIT75465.1"/>
    </source>
</evidence>